<proteinExistence type="predicted"/>
<keyword evidence="3" id="KW-1185">Reference proteome</keyword>
<sequence length="130" mass="14168">MGFLRNLGTVVLLGKEYPVKFGTNQAAIYCDLQKCNLAGYHKMLASIGAQEVQGSEFRDFIYSALKDGARASKKDFDLTPEDVADLMDAVGQDEPQKFTEILQVLIPKTPEQAVPNETPAAKEGEAMKAA</sequence>
<evidence type="ECO:0000313" key="3">
    <source>
        <dbReference type="Proteomes" id="UP001501844"/>
    </source>
</evidence>
<dbReference type="RefSeq" id="WP_345162689.1">
    <property type="nucleotide sequence ID" value="NZ_BAABGX010000001.1"/>
</dbReference>
<evidence type="ECO:0000313" key="2">
    <source>
        <dbReference type="EMBL" id="GAA4299389.1"/>
    </source>
</evidence>
<protein>
    <submittedName>
        <fullName evidence="2">Uncharacterized protein</fullName>
    </submittedName>
</protein>
<name>A0ABP8FAY4_9BACT</name>
<evidence type="ECO:0000256" key="1">
    <source>
        <dbReference type="SAM" id="MobiDB-lite"/>
    </source>
</evidence>
<comment type="caution">
    <text evidence="2">The sequence shown here is derived from an EMBL/GenBank/DDBJ whole genome shotgun (WGS) entry which is preliminary data.</text>
</comment>
<reference evidence="3" key="1">
    <citation type="journal article" date="2019" name="Int. J. Syst. Evol. Microbiol.">
        <title>The Global Catalogue of Microorganisms (GCM) 10K type strain sequencing project: providing services to taxonomists for standard genome sequencing and annotation.</title>
        <authorList>
            <consortium name="The Broad Institute Genomics Platform"/>
            <consortium name="The Broad Institute Genome Sequencing Center for Infectious Disease"/>
            <person name="Wu L."/>
            <person name="Ma J."/>
        </authorList>
    </citation>
    <scope>NUCLEOTIDE SEQUENCE [LARGE SCALE GENOMIC DNA]</scope>
    <source>
        <strain evidence="3">JCM 17917</strain>
    </source>
</reference>
<feature type="compositionally biased region" description="Basic and acidic residues" evidence="1">
    <location>
        <begin position="120"/>
        <end position="130"/>
    </location>
</feature>
<accession>A0ABP8FAY4</accession>
<gene>
    <name evidence="2" type="ORF">GCM10023183_08580</name>
</gene>
<organism evidence="2 3">
    <name type="scientific">Nibribacter koreensis</name>
    <dbReference type="NCBI Taxonomy" id="1084519"/>
    <lineage>
        <taxon>Bacteria</taxon>
        <taxon>Pseudomonadati</taxon>
        <taxon>Bacteroidota</taxon>
        <taxon>Cytophagia</taxon>
        <taxon>Cytophagales</taxon>
        <taxon>Hymenobacteraceae</taxon>
        <taxon>Nibribacter</taxon>
    </lineage>
</organism>
<feature type="region of interest" description="Disordered" evidence="1">
    <location>
        <begin position="109"/>
        <end position="130"/>
    </location>
</feature>
<dbReference type="Proteomes" id="UP001501844">
    <property type="component" value="Unassembled WGS sequence"/>
</dbReference>
<dbReference type="EMBL" id="BAABGX010000001">
    <property type="protein sequence ID" value="GAA4299389.1"/>
    <property type="molecule type" value="Genomic_DNA"/>
</dbReference>